<gene>
    <name evidence="1" type="ORF">L1987_13165</name>
</gene>
<proteinExistence type="predicted"/>
<name>A0ACB9JG63_9ASTR</name>
<organism evidence="1 2">
    <name type="scientific">Smallanthus sonchifolius</name>
    <dbReference type="NCBI Taxonomy" id="185202"/>
    <lineage>
        <taxon>Eukaryota</taxon>
        <taxon>Viridiplantae</taxon>
        <taxon>Streptophyta</taxon>
        <taxon>Embryophyta</taxon>
        <taxon>Tracheophyta</taxon>
        <taxon>Spermatophyta</taxon>
        <taxon>Magnoliopsida</taxon>
        <taxon>eudicotyledons</taxon>
        <taxon>Gunneridae</taxon>
        <taxon>Pentapetalae</taxon>
        <taxon>asterids</taxon>
        <taxon>campanulids</taxon>
        <taxon>Asterales</taxon>
        <taxon>Asteraceae</taxon>
        <taxon>Asteroideae</taxon>
        <taxon>Heliantheae alliance</taxon>
        <taxon>Millerieae</taxon>
        <taxon>Smallanthus</taxon>
    </lineage>
</organism>
<reference evidence="2" key="1">
    <citation type="journal article" date="2022" name="Mol. Ecol. Resour.">
        <title>The genomes of chicory, endive, great burdock and yacon provide insights into Asteraceae palaeo-polyploidization history and plant inulin production.</title>
        <authorList>
            <person name="Fan W."/>
            <person name="Wang S."/>
            <person name="Wang H."/>
            <person name="Wang A."/>
            <person name="Jiang F."/>
            <person name="Liu H."/>
            <person name="Zhao H."/>
            <person name="Xu D."/>
            <person name="Zhang Y."/>
        </authorList>
    </citation>
    <scope>NUCLEOTIDE SEQUENCE [LARGE SCALE GENOMIC DNA]</scope>
    <source>
        <strain evidence="2">cv. Yunnan</strain>
    </source>
</reference>
<reference evidence="1 2" key="2">
    <citation type="journal article" date="2022" name="Mol. Ecol. Resour.">
        <title>The genomes of chicory, endive, great burdock and yacon provide insights into Asteraceae paleo-polyploidization history and plant inulin production.</title>
        <authorList>
            <person name="Fan W."/>
            <person name="Wang S."/>
            <person name="Wang H."/>
            <person name="Wang A."/>
            <person name="Jiang F."/>
            <person name="Liu H."/>
            <person name="Zhao H."/>
            <person name="Xu D."/>
            <person name="Zhang Y."/>
        </authorList>
    </citation>
    <scope>NUCLEOTIDE SEQUENCE [LARGE SCALE GENOMIC DNA]</scope>
    <source>
        <strain evidence="2">cv. Yunnan</strain>
        <tissue evidence="1">Leaves</tissue>
    </source>
</reference>
<sequence>MMQKGGDKLKLKGGVLLKKSTNPTNNDKDEPIILGDNELSPNELILQKQAMLQFQDENKKKKGHKNNYEDEKKLKAFAKKNRVDEIAANAMADLGLPKSTSSAQPKSLSIAPLKLTIVSQHKLISTSSSKPISTAPTTKPRPFAPKPIKPRSTTHKSSDLKSSVVHKSILILSMDPISFAFPTTFPTKPTSFDSLPLSKLIPNISSSRKWKCILLIEDDNVSSPSIHKPVETPK</sequence>
<comment type="caution">
    <text evidence="1">The sequence shown here is derived from an EMBL/GenBank/DDBJ whole genome shotgun (WGS) entry which is preliminary data.</text>
</comment>
<keyword evidence="2" id="KW-1185">Reference proteome</keyword>
<evidence type="ECO:0000313" key="2">
    <source>
        <dbReference type="Proteomes" id="UP001056120"/>
    </source>
</evidence>
<dbReference type="Proteomes" id="UP001056120">
    <property type="component" value="Linkage Group LG04"/>
</dbReference>
<protein>
    <submittedName>
        <fullName evidence="1">Uncharacterized protein</fullName>
    </submittedName>
</protein>
<accession>A0ACB9JG63</accession>
<evidence type="ECO:0000313" key="1">
    <source>
        <dbReference type="EMBL" id="KAI3819337.1"/>
    </source>
</evidence>
<dbReference type="EMBL" id="CM042021">
    <property type="protein sequence ID" value="KAI3819337.1"/>
    <property type="molecule type" value="Genomic_DNA"/>
</dbReference>